<feature type="compositionally biased region" description="Basic and acidic residues" evidence="1">
    <location>
        <begin position="88"/>
        <end position="98"/>
    </location>
</feature>
<feature type="region of interest" description="Disordered" evidence="1">
    <location>
        <begin position="83"/>
        <end position="107"/>
    </location>
</feature>
<name>A0AAV7VDC9_PLEWA</name>
<proteinExistence type="predicted"/>
<sequence length="107" mass="11948">AADLKTFNSPLKPLKTMASRMAPKHLLCLFSLGMLLLMSSLPIGIGLSPKHAPDIEENEVNNITIFTRILDRLLDGYDNRLRPGLGVHEGEKGEEKKENRKGKRARN</sequence>
<dbReference type="Proteomes" id="UP001066276">
    <property type="component" value="Chromosome 2_1"/>
</dbReference>
<gene>
    <name evidence="2" type="ORF">NDU88_003209</name>
</gene>
<protein>
    <submittedName>
        <fullName evidence="2">Uncharacterized protein</fullName>
    </submittedName>
</protein>
<evidence type="ECO:0000313" key="2">
    <source>
        <dbReference type="EMBL" id="KAJ1199372.1"/>
    </source>
</evidence>
<accession>A0AAV7VDC9</accession>
<comment type="caution">
    <text evidence="2">The sequence shown here is derived from an EMBL/GenBank/DDBJ whole genome shotgun (WGS) entry which is preliminary data.</text>
</comment>
<keyword evidence="3" id="KW-1185">Reference proteome</keyword>
<dbReference type="AlphaFoldDB" id="A0AAV7VDC9"/>
<organism evidence="2 3">
    <name type="scientific">Pleurodeles waltl</name>
    <name type="common">Iberian ribbed newt</name>
    <dbReference type="NCBI Taxonomy" id="8319"/>
    <lineage>
        <taxon>Eukaryota</taxon>
        <taxon>Metazoa</taxon>
        <taxon>Chordata</taxon>
        <taxon>Craniata</taxon>
        <taxon>Vertebrata</taxon>
        <taxon>Euteleostomi</taxon>
        <taxon>Amphibia</taxon>
        <taxon>Batrachia</taxon>
        <taxon>Caudata</taxon>
        <taxon>Salamandroidea</taxon>
        <taxon>Salamandridae</taxon>
        <taxon>Pleurodelinae</taxon>
        <taxon>Pleurodeles</taxon>
    </lineage>
</organism>
<evidence type="ECO:0000256" key="1">
    <source>
        <dbReference type="SAM" id="MobiDB-lite"/>
    </source>
</evidence>
<reference evidence="2" key="1">
    <citation type="journal article" date="2022" name="bioRxiv">
        <title>Sequencing and chromosome-scale assembly of the giantPleurodeles waltlgenome.</title>
        <authorList>
            <person name="Brown T."/>
            <person name="Elewa A."/>
            <person name="Iarovenko S."/>
            <person name="Subramanian E."/>
            <person name="Araus A.J."/>
            <person name="Petzold A."/>
            <person name="Susuki M."/>
            <person name="Suzuki K.-i.T."/>
            <person name="Hayashi T."/>
            <person name="Toyoda A."/>
            <person name="Oliveira C."/>
            <person name="Osipova E."/>
            <person name="Leigh N.D."/>
            <person name="Simon A."/>
            <person name="Yun M.H."/>
        </authorList>
    </citation>
    <scope>NUCLEOTIDE SEQUENCE</scope>
    <source>
        <strain evidence="2">20211129_DDA</strain>
        <tissue evidence="2">Liver</tissue>
    </source>
</reference>
<feature type="non-terminal residue" evidence="2">
    <location>
        <position position="1"/>
    </location>
</feature>
<dbReference type="EMBL" id="JANPWB010000003">
    <property type="protein sequence ID" value="KAJ1199372.1"/>
    <property type="molecule type" value="Genomic_DNA"/>
</dbReference>
<evidence type="ECO:0000313" key="3">
    <source>
        <dbReference type="Proteomes" id="UP001066276"/>
    </source>
</evidence>
<feature type="non-terminal residue" evidence="2">
    <location>
        <position position="107"/>
    </location>
</feature>